<feature type="compositionally biased region" description="Basic and acidic residues" evidence="1">
    <location>
        <begin position="1176"/>
        <end position="1200"/>
    </location>
</feature>
<feature type="domain" description="AsmA" evidence="2">
    <location>
        <begin position="6"/>
        <end position="170"/>
    </location>
</feature>
<dbReference type="PANTHER" id="PTHR30441:SF4">
    <property type="entry name" value="PROTEIN ASMA"/>
    <property type="match status" value="1"/>
</dbReference>
<evidence type="ECO:0000256" key="1">
    <source>
        <dbReference type="SAM" id="MobiDB-lite"/>
    </source>
</evidence>
<organism evidence="3 4">
    <name type="scientific">Ciceribacter naphthalenivorans</name>
    <dbReference type="NCBI Taxonomy" id="1118451"/>
    <lineage>
        <taxon>Bacteria</taxon>
        <taxon>Pseudomonadati</taxon>
        <taxon>Pseudomonadota</taxon>
        <taxon>Alphaproteobacteria</taxon>
        <taxon>Hyphomicrobiales</taxon>
        <taxon>Rhizobiaceae</taxon>
        <taxon>Ciceribacter</taxon>
    </lineage>
</organism>
<reference evidence="3 4" key="1">
    <citation type="submission" date="2019-07" db="EMBL/GenBank/DDBJ databases">
        <title>Whole genome shotgun sequence of Rhizobium naphthalenivorans NBRC 107585.</title>
        <authorList>
            <person name="Hosoyama A."/>
            <person name="Uohara A."/>
            <person name="Ohji S."/>
            <person name="Ichikawa N."/>
        </authorList>
    </citation>
    <scope>NUCLEOTIDE SEQUENCE [LARGE SCALE GENOMIC DNA]</scope>
    <source>
        <strain evidence="3 4">NBRC 107585</strain>
    </source>
</reference>
<dbReference type="InterPro" id="IPR017023">
    <property type="entry name" value="UCP034039"/>
</dbReference>
<name>A0A512HMY3_9HYPH</name>
<dbReference type="RefSeq" id="WP_147181686.1">
    <property type="nucleotide sequence ID" value="NZ_BJZP01000024.1"/>
</dbReference>
<dbReference type="PANTHER" id="PTHR30441">
    <property type="entry name" value="DUF748 DOMAIN-CONTAINING PROTEIN"/>
    <property type="match status" value="1"/>
</dbReference>
<evidence type="ECO:0000313" key="3">
    <source>
        <dbReference type="EMBL" id="GEO86803.1"/>
    </source>
</evidence>
<comment type="caution">
    <text evidence="3">The sequence shown here is derived from an EMBL/GenBank/DDBJ whole genome shotgun (WGS) entry which is preliminary data.</text>
</comment>
<dbReference type="Proteomes" id="UP000321717">
    <property type="component" value="Unassembled WGS sequence"/>
</dbReference>
<dbReference type="InterPro" id="IPR052894">
    <property type="entry name" value="AsmA-related"/>
</dbReference>
<protein>
    <recommendedName>
        <fullName evidence="2">AsmA domain-containing protein</fullName>
    </recommendedName>
</protein>
<dbReference type="GO" id="GO:0090313">
    <property type="term" value="P:regulation of protein targeting to membrane"/>
    <property type="evidence" value="ECO:0007669"/>
    <property type="project" value="TreeGrafter"/>
</dbReference>
<feature type="region of interest" description="Disordered" evidence="1">
    <location>
        <begin position="1176"/>
        <end position="1256"/>
    </location>
</feature>
<dbReference type="OrthoDB" id="9816380at2"/>
<dbReference type="Pfam" id="PF05170">
    <property type="entry name" value="AsmA"/>
    <property type="match status" value="1"/>
</dbReference>
<evidence type="ECO:0000259" key="2">
    <source>
        <dbReference type="Pfam" id="PF05170"/>
    </source>
</evidence>
<dbReference type="PIRSF" id="PIRSF034039">
    <property type="entry name" value="UCP034039"/>
    <property type="match status" value="1"/>
</dbReference>
<accession>A0A512HMY3</accession>
<dbReference type="AlphaFoldDB" id="A0A512HMY3"/>
<gene>
    <name evidence="3" type="ORF">RNA01_37350</name>
</gene>
<sequence length="1256" mass="131677">MLGRILVFLGGLLVVALFAALLAPLFVDWTDFRKDFESQASRILGKKVSVHGEVKARLLPFPSVTLYDVTVGTDKDGEPLVHVARFSMNAELAPLLSGEARIFDMRVEEPKARIRLLADGTLDWLRGSSAEIPARTVVLEKVQVVGGEIEFIDEQTGRTRKFTGIDADMSARSLAGPWSVDGKASLDGEAGRFFLSSLQPEVGAEAISLKLRLQPDARPFDIELDGDLSLQEGRPAYRGHFQAVWKGTGPDKGAAKTPAPRAKGDFELTNERIAVKSYRFELGEAADPYVVTGEAKLDTGAHPEFLLTAEGQQVDVNRLANESAKGKTGRNAAGSVRDRLDLLIAMASEIPIPNLPGKATLRLPAIVAGDTVLRDVTLDVRPDGRGWNVERAVVVLPGRTQVEAKGRLLLGTEPSFNGDLLVASTQPSGLSTWISGGVEPTIRQLKSMGFSAAVNLTPQIQRFEKLELAIGPALLNGRLERQSLDKAAPNLSIDLTGNEMDLDAARAVAGLIVGEGGDQALLAEKIATRLKVGQLTGYGMAARDVETVFTYDGASLVVDRLNVGDLAGAALKASGTVKGPLTKPSGKAQVALSSDDPGPFLALISGRLPAHPLAVRLVKSAAWFSQSNLTASLVFGDAAGGGMAVKIAGTSNGSRIAVDYGVDDLAKISGDAKFNLSAMLENPQALVLLGQAGLDPLPIDGGDSGRLQFSVNGAGNAPADATLTFAAGRTTLSARGKIALAAAGFPKGSGTVRLDSPDLEPYLMMTGIVVPQGGTGLPARLGAQLAFAEGKAEISAIDAEAAGNRISGALSIDWNGAVPMVGGDIALDSIDLTWLAEGVLGPITDAATDVLTVSPLPPPRDDLEFNLAVKARSFSPGAFGSISDFSAKLKGAGGQLTLEDAAGQWLGGTMSGRLMIANTDGNGFYQGRIALRQAELSLVEDALGAGADGAVLQGKFDLDLVAEATGQSVADLLKATNGSGTVKVPALDVRRLDSELLAKLLPEADAIQGDVTGEKVAGLVGSLFGGASSVFADVEVPFNISDGMLRVAALALANETAKLDGTARVDLGSRQMEAEIRIAYVAGDEALAGAEPAVRLKFSGDVGAQGRQIDVSDMTNFLSLRAFERERRRVETLQSNVLEKQRLRREAALYSHRVEERARAAEAERARLAEEARLKAEAETRAREEADRKAAADKAAREATNDALGTETPAEVTETPSTSDSMPQAPQMPVPPAQGVTRGGSLPPVPLRFDGLPGVN</sequence>
<keyword evidence="4" id="KW-1185">Reference proteome</keyword>
<dbReference type="InterPro" id="IPR007844">
    <property type="entry name" value="AsmA"/>
</dbReference>
<dbReference type="GO" id="GO:0005886">
    <property type="term" value="C:plasma membrane"/>
    <property type="evidence" value="ECO:0007669"/>
    <property type="project" value="TreeGrafter"/>
</dbReference>
<dbReference type="EMBL" id="BJZP01000024">
    <property type="protein sequence ID" value="GEO86803.1"/>
    <property type="molecule type" value="Genomic_DNA"/>
</dbReference>
<evidence type="ECO:0000313" key="4">
    <source>
        <dbReference type="Proteomes" id="UP000321717"/>
    </source>
</evidence>
<proteinExistence type="predicted"/>